<feature type="chain" id="PRO_5041238678" evidence="1">
    <location>
        <begin position="22"/>
        <end position="83"/>
    </location>
</feature>
<dbReference type="AlphaFoldDB" id="A0AA36HBL2"/>
<name>A0AA36HBL2_CYLNA</name>
<keyword evidence="3" id="KW-1185">Reference proteome</keyword>
<gene>
    <name evidence="2" type="ORF">CYNAS_LOCUS19747</name>
</gene>
<evidence type="ECO:0000256" key="1">
    <source>
        <dbReference type="SAM" id="SignalP"/>
    </source>
</evidence>
<protein>
    <submittedName>
        <fullName evidence="2">Uncharacterized protein</fullName>
    </submittedName>
</protein>
<keyword evidence="1" id="KW-0732">Signal</keyword>
<evidence type="ECO:0000313" key="2">
    <source>
        <dbReference type="EMBL" id="CAJ0607764.1"/>
    </source>
</evidence>
<comment type="caution">
    <text evidence="2">The sequence shown here is derived from an EMBL/GenBank/DDBJ whole genome shotgun (WGS) entry which is preliminary data.</text>
</comment>
<organism evidence="2 3">
    <name type="scientific">Cylicocyclus nassatus</name>
    <name type="common">Nematode worm</name>
    <dbReference type="NCBI Taxonomy" id="53992"/>
    <lineage>
        <taxon>Eukaryota</taxon>
        <taxon>Metazoa</taxon>
        <taxon>Ecdysozoa</taxon>
        <taxon>Nematoda</taxon>
        <taxon>Chromadorea</taxon>
        <taxon>Rhabditida</taxon>
        <taxon>Rhabditina</taxon>
        <taxon>Rhabditomorpha</taxon>
        <taxon>Strongyloidea</taxon>
        <taxon>Strongylidae</taxon>
        <taxon>Cylicocyclus</taxon>
    </lineage>
</organism>
<accession>A0AA36HBL2</accession>
<dbReference type="Proteomes" id="UP001176961">
    <property type="component" value="Unassembled WGS sequence"/>
</dbReference>
<reference evidence="2" key="1">
    <citation type="submission" date="2023-07" db="EMBL/GenBank/DDBJ databases">
        <authorList>
            <consortium name="CYATHOMIX"/>
        </authorList>
    </citation>
    <scope>NUCLEOTIDE SEQUENCE</scope>
    <source>
        <strain evidence="2">N/A</strain>
    </source>
</reference>
<proteinExistence type="predicted"/>
<sequence length="83" mass="9541">MMRHFVAFSLLLFVLEISVEAYVYVPNYDLCFTFIGDSACRSRCLRKFNCRNGHCKNVPTINRKTCFCEDCPGGQKTKELSGF</sequence>
<dbReference type="EMBL" id="CATQJL010000316">
    <property type="protein sequence ID" value="CAJ0607764.1"/>
    <property type="molecule type" value="Genomic_DNA"/>
</dbReference>
<evidence type="ECO:0000313" key="3">
    <source>
        <dbReference type="Proteomes" id="UP001176961"/>
    </source>
</evidence>
<feature type="signal peptide" evidence="1">
    <location>
        <begin position="1"/>
        <end position="21"/>
    </location>
</feature>